<dbReference type="GO" id="GO:0038023">
    <property type="term" value="F:signaling receptor activity"/>
    <property type="evidence" value="ECO:0007669"/>
    <property type="project" value="TreeGrafter"/>
</dbReference>
<dbReference type="FunFam" id="2.60.120.260:FF:000002">
    <property type="entry name" value="Coagulation factor VIII"/>
    <property type="match status" value="1"/>
</dbReference>
<dbReference type="SUPFAM" id="SSF49785">
    <property type="entry name" value="Galactose-binding domain-like"/>
    <property type="match status" value="3"/>
</dbReference>
<evidence type="ECO:0000256" key="4">
    <source>
        <dbReference type="ARBA" id="ARBA00022889"/>
    </source>
</evidence>
<evidence type="ECO:0000256" key="5">
    <source>
        <dbReference type="ARBA" id="ARBA00023136"/>
    </source>
</evidence>
<dbReference type="SMART" id="SM00231">
    <property type="entry name" value="FA58C"/>
    <property type="match status" value="2"/>
</dbReference>
<dbReference type="InterPro" id="IPR000421">
    <property type="entry name" value="FA58C"/>
</dbReference>
<dbReference type="Gene3D" id="2.60.120.260">
    <property type="entry name" value="Galactose-binding domain-like"/>
    <property type="match status" value="3"/>
</dbReference>
<dbReference type="GO" id="GO:0007155">
    <property type="term" value="P:cell adhesion"/>
    <property type="evidence" value="ECO:0007669"/>
    <property type="project" value="UniProtKB-KW"/>
</dbReference>
<dbReference type="InterPro" id="IPR008979">
    <property type="entry name" value="Galactose-bd-like_sf"/>
</dbReference>
<feature type="domain" description="F5/8 type C" evidence="7">
    <location>
        <begin position="146"/>
        <end position="297"/>
    </location>
</feature>
<evidence type="ECO:0000256" key="6">
    <source>
        <dbReference type="ARBA" id="ARBA00023157"/>
    </source>
</evidence>
<keyword evidence="9" id="KW-1185">Reference proteome</keyword>
<comment type="caution">
    <text evidence="8">The sequence shown here is derived from an EMBL/GenBank/DDBJ whole genome shotgun (WGS) entry which is preliminary data.</text>
</comment>
<feature type="domain" description="F5/8 type C" evidence="7">
    <location>
        <begin position="300"/>
        <end position="448"/>
    </location>
</feature>
<dbReference type="GO" id="GO:0012505">
    <property type="term" value="C:endomembrane system"/>
    <property type="evidence" value="ECO:0007669"/>
    <property type="project" value="UniProtKB-SubCell"/>
</dbReference>
<evidence type="ECO:0000256" key="3">
    <source>
        <dbReference type="ARBA" id="ARBA00022525"/>
    </source>
</evidence>
<dbReference type="PANTHER" id="PTHR46806">
    <property type="entry name" value="F5/8 TYPE C DOMAIN-CONTAINING PROTEIN"/>
    <property type="match status" value="1"/>
</dbReference>
<keyword evidence="4" id="KW-0130">Cell adhesion</keyword>
<comment type="subcellular location">
    <subcellularLocation>
        <location evidence="1">Endomembrane system</location>
        <topology evidence="1">Peripheral membrane protein</topology>
    </subcellularLocation>
    <subcellularLocation>
        <location evidence="2">Secreted</location>
    </subcellularLocation>
</comment>
<evidence type="ECO:0000256" key="1">
    <source>
        <dbReference type="ARBA" id="ARBA00004184"/>
    </source>
</evidence>
<keyword evidence="3" id="KW-0964">Secreted</keyword>
<dbReference type="CDD" id="cd00057">
    <property type="entry name" value="FA58C"/>
    <property type="match status" value="2"/>
</dbReference>
<protein>
    <recommendedName>
        <fullName evidence="7">F5/8 type C domain-containing protein</fullName>
    </recommendedName>
</protein>
<reference evidence="8 9" key="1">
    <citation type="submission" date="2023-03" db="EMBL/GenBank/DDBJ databases">
        <title>High-quality genome of Scylla paramamosain provides insights in environmental adaptation.</title>
        <authorList>
            <person name="Zhang L."/>
        </authorList>
    </citation>
    <scope>NUCLEOTIDE SEQUENCE [LARGE SCALE GENOMIC DNA]</scope>
    <source>
        <strain evidence="8">LZ_2023a</strain>
        <tissue evidence="8">Muscle</tissue>
    </source>
</reference>
<evidence type="ECO:0000259" key="7">
    <source>
        <dbReference type="PROSITE" id="PS50022"/>
    </source>
</evidence>
<dbReference type="Pfam" id="PF00754">
    <property type="entry name" value="F5_F8_type_C"/>
    <property type="match status" value="2"/>
</dbReference>
<name>A0AAW0UD61_SCYPA</name>
<proteinExistence type="predicted"/>
<organism evidence="8 9">
    <name type="scientific">Scylla paramamosain</name>
    <name type="common">Mud crab</name>
    <dbReference type="NCBI Taxonomy" id="85552"/>
    <lineage>
        <taxon>Eukaryota</taxon>
        <taxon>Metazoa</taxon>
        <taxon>Ecdysozoa</taxon>
        <taxon>Arthropoda</taxon>
        <taxon>Crustacea</taxon>
        <taxon>Multicrustacea</taxon>
        <taxon>Malacostraca</taxon>
        <taxon>Eumalacostraca</taxon>
        <taxon>Eucarida</taxon>
        <taxon>Decapoda</taxon>
        <taxon>Pleocyemata</taxon>
        <taxon>Brachyura</taxon>
        <taxon>Eubrachyura</taxon>
        <taxon>Portunoidea</taxon>
        <taxon>Portunidae</taxon>
        <taxon>Portuninae</taxon>
        <taxon>Scylla</taxon>
    </lineage>
</organism>
<accession>A0AAW0UD61</accession>
<keyword evidence="5" id="KW-0472">Membrane</keyword>
<dbReference type="EMBL" id="JARAKH010000013">
    <property type="protein sequence ID" value="KAK8397524.1"/>
    <property type="molecule type" value="Genomic_DNA"/>
</dbReference>
<dbReference type="GO" id="GO:0005886">
    <property type="term" value="C:plasma membrane"/>
    <property type="evidence" value="ECO:0007669"/>
    <property type="project" value="TreeGrafter"/>
</dbReference>
<dbReference type="PROSITE" id="PS50022">
    <property type="entry name" value="FA58C_3"/>
    <property type="match status" value="2"/>
</dbReference>
<evidence type="ECO:0000313" key="8">
    <source>
        <dbReference type="EMBL" id="KAK8397524.1"/>
    </source>
</evidence>
<dbReference type="AlphaFoldDB" id="A0AAW0UD61"/>
<dbReference type="PANTHER" id="PTHR46806:SF5">
    <property type="entry name" value="F5_8 TYPE C DOMAIN-CONTAINING PROTEIN"/>
    <property type="match status" value="1"/>
</dbReference>
<gene>
    <name evidence="8" type="ORF">O3P69_004344</name>
</gene>
<evidence type="ECO:0000313" key="9">
    <source>
        <dbReference type="Proteomes" id="UP001487740"/>
    </source>
</evidence>
<evidence type="ECO:0000256" key="2">
    <source>
        <dbReference type="ARBA" id="ARBA00004613"/>
    </source>
</evidence>
<sequence>MNLKVEQVWLYEYVTAGGRQLVEEVKPGKCEAVPLWYSTIQELRWWRALRVVQGLASLGSWMLLLLLLLLPPPQTAALSSAESQGESPPTAAEEVSSVEVFGREEHSYNSSRVQDDSPLQLDDADDFLPPITITEAPLENPSPPGCSHPLGLTTGDVLDWQISASSSYPSTWDAGCQVKYARLHQPNGRAWCAGRKAAGEWVLVDLGVPAKVTGLMTQGKGDDEEWVTSFELSYSLDAYHWHYARDIYNNKKVFQANVDSHQTRHNYVEPPVLGRFVRLHVLEWHTHPSMRFELLGCQECKTVISEGMDVQLTASSHKPWRRSKSCQPKDAALNSHRAWCARRKDEHQWLQWDLGPPHLVTGVVTRGRGDTGRKHWVKAYTLTYSNDSKVWFTYKDGNHLDTKVFGGNLDKHTERRHYLNSPFKARYVRLHPQRWRKSIALRAALIGCPHKGDCGEGFFRVTPDTNCVENVAYKGGTWVNDKRHAWSDWNYGPAGLAVDGNLDTNLQSCAVVDNDHVDEPVWMVDLGKRREVRGLVLITWQGRGQDQQTLYRDYVFGLDRLTIFVENQRRLDTLSPQDHKKCASITRLNNALFRERVHVECPQPIKGRYLYIKASGVANRWHRVFSMVLCEVMVY</sequence>
<dbReference type="GO" id="GO:0005576">
    <property type="term" value="C:extracellular region"/>
    <property type="evidence" value="ECO:0007669"/>
    <property type="project" value="UniProtKB-SubCell"/>
</dbReference>
<keyword evidence="6" id="KW-1015">Disulfide bond</keyword>
<dbReference type="InterPro" id="IPR050633">
    <property type="entry name" value="Neuropilin_MCO_CoagFactor"/>
</dbReference>
<dbReference type="Proteomes" id="UP001487740">
    <property type="component" value="Unassembled WGS sequence"/>
</dbReference>